<dbReference type="Pfam" id="PF00675">
    <property type="entry name" value="Peptidase_M16"/>
    <property type="match status" value="1"/>
</dbReference>
<proteinExistence type="predicted"/>
<dbReference type="Gene3D" id="3.30.830.10">
    <property type="entry name" value="Metalloenzyme, LuxS/M16 peptidase-like"/>
    <property type="match status" value="2"/>
</dbReference>
<protein>
    <submittedName>
        <fullName evidence="4">Putative Zn-dependent peptidase</fullName>
    </submittedName>
</protein>
<dbReference type="SUPFAM" id="SSF63411">
    <property type="entry name" value="LuxS/MPP-like metallohydrolase"/>
    <property type="match status" value="2"/>
</dbReference>
<dbReference type="GO" id="GO:0046872">
    <property type="term" value="F:metal ion binding"/>
    <property type="evidence" value="ECO:0007669"/>
    <property type="project" value="InterPro"/>
</dbReference>
<evidence type="ECO:0000259" key="2">
    <source>
        <dbReference type="Pfam" id="PF00675"/>
    </source>
</evidence>
<comment type="caution">
    <text evidence="4">The sequence shown here is derived from an EMBL/GenBank/DDBJ whole genome shotgun (WGS) entry which is preliminary data.</text>
</comment>
<dbReference type="InterPro" id="IPR007863">
    <property type="entry name" value="Peptidase_M16_C"/>
</dbReference>
<dbReference type="PANTHER" id="PTHR11851:SF224">
    <property type="entry name" value="PROCESSING PROTEASE"/>
    <property type="match status" value="1"/>
</dbReference>
<dbReference type="AlphaFoldDB" id="A0A7W7C3I0"/>
<dbReference type="EMBL" id="JACHMH010000001">
    <property type="protein sequence ID" value="MBB4673885.1"/>
    <property type="molecule type" value="Genomic_DNA"/>
</dbReference>
<evidence type="ECO:0000313" key="4">
    <source>
        <dbReference type="EMBL" id="MBB4673885.1"/>
    </source>
</evidence>
<evidence type="ECO:0000313" key="5">
    <source>
        <dbReference type="Proteomes" id="UP000533598"/>
    </source>
</evidence>
<dbReference type="Proteomes" id="UP000533598">
    <property type="component" value="Unassembled WGS sequence"/>
</dbReference>
<dbReference type="InterPro" id="IPR011765">
    <property type="entry name" value="Pept_M16_N"/>
</dbReference>
<keyword evidence="5" id="KW-1185">Reference proteome</keyword>
<organism evidence="4 5">
    <name type="scientific">Crossiella cryophila</name>
    <dbReference type="NCBI Taxonomy" id="43355"/>
    <lineage>
        <taxon>Bacteria</taxon>
        <taxon>Bacillati</taxon>
        <taxon>Actinomycetota</taxon>
        <taxon>Actinomycetes</taxon>
        <taxon>Pseudonocardiales</taxon>
        <taxon>Pseudonocardiaceae</taxon>
        <taxon>Crossiella</taxon>
    </lineage>
</organism>
<accession>A0A7W7C3I0</accession>
<gene>
    <name evidence="4" type="ORF">HNR67_000003</name>
</gene>
<name>A0A7W7C3I0_9PSEU</name>
<dbReference type="PANTHER" id="PTHR11851">
    <property type="entry name" value="METALLOPROTEASE"/>
    <property type="match status" value="1"/>
</dbReference>
<dbReference type="Pfam" id="PF05193">
    <property type="entry name" value="Peptidase_M16_C"/>
    <property type="match status" value="1"/>
</dbReference>
<feature type="domain" description="Peptidase M16 C-terminal" evidence="3">
    <location>
        <begin position="201"/>
        <end position="376"/>
    </location>
</feature>
<dbReference type="InterPro" id="IPR011249">
    <property type="entry name" value="Metalloenz_LuxS/M16"/>
</dbReference>
<feature type="compositionally biased region" description="Basic and acidic residues" evidence="1">
    <location>
        <begin position="1"/>
        <end position="18"/>
    </location>
</feature>
<evidence type="ECO:0000259" key="3">
    <source>
        <dbReference type="Pfam" id="PF05193"/>
    </source>
</evidence>
<dbReference type="RefSeq" id="WP_312986166.1">
    <property type="nucleotide sequence ID" value="NZ_BAAAUI010000072.1"/>
</dbReference>
<evidence type="ECO:0000256" key="1">
    <source>
        <dbReference type="SAM" id="MobiDB-lite"/>
    </source>
</evidence>
<dbReference type="InterPro" id="IPR050361">
    <property type="entry name" value="MPP/UQCRC_Complex"/>
</dbReference>
<feature type="domain" description="Peptidase M16 N-terminal" evidence="2">
    <location>
        <begin position="80"/>
        <end position="187"/>
    </location>
</feature>
<sequence length="460" mass="49163">MTESTVERRFRTAEEIGRTEAGPRPLPPLGEQNVATEVSIVDTTLDNGLRVVAAQRATVPLVGMRLFVPFAGTDPQHPAIAELLAATVTTGTGRRDRLQIADELALVGSSISATVDPERLSFSGEGLASGLDVQLDVLGDLLTGASYPEDELLRERERLVNAIALARSEPGTIAREALQKHRYGDHPFVKEVPLHSDVAEVTAEQVRALHKNNLLPRGSILVLVGDVDPDKMIEVVADKLGGWQGEGSATPLPALPELAGGDLKLVHRPGAVQSQFRLSTQAVPRNHPKYAALQLANLVYCGYFSSRLVENIREDKGFTYSARSAFEYTPGNATLLLDADTASDVSAAALLEIRYELGRMVVSPPTQAEVDSARNYLIGMQLIAEASQAGLANTLLSLTAFGLDFAWLRAHQRRLAEVSVAEVAEAAREFFAPDAWTGVVVGDAEALAGTMGALGGVLLP</sequence>
<feature type="region of interest" description="Disordered" evidence="1">
    <location>
        <begin position="1"/>
        <end position="31"/>
    </location>
</feature>
<reference evidence="4 5" key="1">
    <citation type="submission" date="2020-08" db="EMBL/GenBank/DDBJ databases">
        <title>Sequencing the genomes of 1000 actinobacteria strains.</title>
        <authorList>
            <person name="Klenk H.-P."/>
        </authorList>
    </citation>
    <scope>NUCLEOTIDE SEQUENCE [LARGE SCALE GENOMIC DNA]</scope>
    <source>
        <strain evidence="4 5">DSM 44230</strain>
    </source>
</reference>